<evidence type="ECO:0000313" key="2">
    <source>
        <dbReference type="EMBL" id="KAF2704310.1"/>
    </source>
</evidence>
<dbReference type="AlphaFoldDB" id="A0A6G1JUY2"/>
<proteinExistence type="predicted"/>
<dbReference type="Proteomes" id="UP000799428">
    <property type="component" value="Unassembled WGS sequence"/>
</dbReference>
<sequence length="275" mass="31344">MCDVIFTFGQAGSHFFQCPSRRDYFLITWRDQSGGDHIDSHGLPPELDAFLYATTPDNILLRNIPRLRLTLGPYNDSFFAHDSSAYQWMNLPPSLLSALQARITGSAWHDKPRIVALGADDNFILITSANAAVWTLSNYRTMNTMLDFSHTRPRDMQEIHHITLHAHRYQCFITQSSNGSLIFDNLPPHEIEGMQSMMAPMVRDTKEEEERKKKKKRIEAAGSRRTSVGSRQEMLRRDWNEKKQQFKMEAKGLRLTLRMGISAGGGGIKRMLGTG</sequence>
<keyword evidence="3" id="KW-1185">Reference proteome</keyword>
<gene>
    <name evidence="2" type="ORF">K504DRAFT_473522</name>
</gene>
<reference evidence="2" key="1">
    <citation type="journal article" date="2020" name="Stud. Mycol.">
        <title>101 Dothideomycetes genomes: a test case for predicting lifestyles and emergence of pathogens.</title>
        <authorList>
            <person name="Haridas S."/>
            <person name="Albert R."/>
            <person name="Binder M."/>
            <person name="Bloem J."/>
            <person name="Labutti K."/>
            <person name="Salamov A."/>
            <person name="Andreopoulos B."/>
            <person name="Baker S."/>
            <person name="Barry K."/>
            <person name="Bills G."/>
            <person name="Bluhm B."/>
            <person name="Cannon C."/>
            <person name="Castanera R."/>
            <person name="Culley D."/>
            <person name="Daum C."/>
            <person name="Ezra D."/>
            <person name="Gonzalez J."/>
            <person name="Henrissat B."/>
            <person name="Kuo A."/>
            <person name="Liang C."/>
            <person name="Lipzen A."/>
            <person name="Lutzoni F."/>
            <person name="Magnuson J."/>
            <person name="Mondo S."/>
            <person name="Nolan M."/>
            <person name="Ohm R."/>
            <person name="Pangilinan J."/>
            <person name="Park H.-J."/>
            <person name="Ramirez L."/>
            <person name="Alfaro M."/>
            <person name="Sun H."/>
            <person name="Tritt A."/>
            <person name="Yoshinaga Y."/>
            <person name="Zwiers L.-H."/>
            <person name="Turgeon B."/>
            <person name="Goodwin S."/>
            <person name="Spatafora J."/>
            <person name="Crous P."/>
            <person name="Grigoriev I."/>
        </authorList>
    </citation>
    <scope>NUCLEOTIDE SEQUENCE</scope>
    <source>
        <strain evidence="2">CBS 279.74</strain>
    </source>
</reference>
<evidence type="ECO:0000313" key="3">
    <source>
        <dbReference type="Proteomes" id="UP000799428"/>
    </source>
</evidence>
<dbReference type="OrthoDB" id="5149635at2759"/>
<feature type="compositionally biased region" description="Basic and acidic residues" evidence="1">
    <location>
        <begin position="233"/>
        <end position="243"/>
    </location>
</feature>
<feature type="region of interest" description="Disordered" evidence="1">
    <location>
        <begin position="204"/>
        <end position="243"/>
    </location>
</feature>
<evidence type="ECO:0000256" key="1">
    <source>
        <dbReference type="SAM" id="MobiDB-lite"/>
    </source>
</evidence>
<protein>
    <submittedName>
        <fullName evidence="2">Uncharacterized protein</fullName>
    </submittedName>
</protein>
<dbReference type="EMBL" id="MU005783">
    <property type="protein sequence ID" value="KAF2704310.1"/>
    <property type="molecule type" value="Genomic_DNA"/>
</dbReference>
<organism evidence="2 3">
    <name type="scientific">Pleomassaria siparia CBS 279.74</name>
    <dbReference type="NCBI Taxonomy" id="1314801"/>
    <lineage>
        <taxon>Eukaryota</taxon>
        <taxon>Fungi</taxon>
        <taxon>Dikarya</taxon>
        <taxon>Ascomycota</taxon>
        <taxon>Pezizomycotina</taxon>
        <taxon>Dothideomycetes</taxon>
        <taxon>Pleosporomycetidae</taxon>
        <taxon>Pleosporales</taxon>
        <taxon>Pleomassariaceae</taxon>
        <taxon>Pleomassaria</taxon>
    </lineage>
</organism>
<accession>A0A6G1JUY2</accession>
<name>A0A6G1JUY2_9PLEO</name>